<evidence type="ECO:0000313" key="6">
    <source>
        <dbReference type="Proteomes" id="UP000466952"/>
    </source>
</evidence>
<evidence type="ECO:0000313" key="5">
    <source>
        <dbReference type="Proteomes" id="UP000462376"/>
    </source>
</evidence>
<dbReference type="Pfam" id="PF19555">
    <property type="entry name" value="DUF6078"/>
    <property type="match status" value="1"/>
</dbReference>
<gene>
    <name evidence="3" type="ORF">DW831_12290</name>
    <name evidence="2" type="ORF">GAP47_15250</name>
    <name evidence="1" type="ORF">GAP55_19890</name>
</gene>
<sequence>MILLQDVPDGYEYCFAGNGKCPKASSCLRAIAAQLLSESEAPQPQSVRAVNPFYVGSLSGSSTCARYRSSEQLHYARGMTRLFDEVPTKLLFTVRHRVMGCFSCERYYYHCRKGERPISPEEQQRIARVFNAVGIGTKPKFDHYEYAVAW</sequence>
<evidence type="ECO:0000313" key="2">
    <source>
        <dbReference type="EMBL" id="KAB4233871.1"/>
    </source>
</evidence>
<evidence type="ECO:0000313" key="4">
    <source>
        <dbReference type="Proteomes" id="UP000284514"/>
    </source>
</evidence>
<protein>
    <submittedName>
        <fullName evidence="2">Uncharacterized protein</fullName>
    </submittedName>
</protein>
<dbReference type="Proteomes" id="UP000466952">
    <property type="component" value="Unassembled WGS sequence"/>
</dbReference>
<dbReference type="EMBL" id="QSIF01000019">
    <property type="protein sequence ID" value="RHC73086.1"/>
    <property type="molecule type" value="Genomic_DNA"/>
</dbReference>
<dbReference type="AlphaFoldDB" id="A0A139JXA5"/>
<proteinExistence type="predicted"/>
<reference evidence="5 6" key="2">
    <citation type="journal article" date="2019" name="Nat. Med.">
        <title>A library of human gut bacterial isolates paired with longitudinal multiomics data enables mechanistic microbiome research.</title>
        <authorList>
            <person name="Poyet M."/>
            <person name="Groussin M."/>
            <person name="Gibbons S.M."/>
            <person name="Avila-Pacheco J."/>
            <person name="Jiang X."/>
            <person name="Kearney S.M."/>
            <person name="Perrotta A.R."/>
            <person name="Berdy B."/>
            <person name="Zhao S."/>
            <person name="Lieberman T.D."/>
            <person name="Swanson P.K."/>
            <person name="Smith M."/>
            <person name="Roesemann S."/>
            <person name="Alexander J.E."/>
            <person name="Rich S.A."/>
            <person name="Livny J."/>
            <person name="Vlamakis H."/>
            <person name="Clish C."/>
            <person name="Bullock K."/>
            <person name="Deik A."/>
            <person name="Scott J."/>
            <person name="Pierce K.A."/>
            <person name="Xavier R.J."/>
            <person name="Alm E.J."/>
        </authorList>
    </citation>
    <scope>NUCLEOTIDE SEQUENCE [LARGE SCALE GENOMIC DNA]</scope>
    <source>
        <strain evidence="1 6">BIOML-A11</strain>
        <strain evidence="2 5">BIOML-A5</strain>
    </source>
</reference>
<comment type="caution">
    <text evidence="2">The sequence shown here is derived from an EMBL/GenBank/DDBJ whole genome shotgun (WGS) entry which is preliminary data.</text>
</comment>
<organism evidence="2 5">
    <name type="scientific">Bacteroides uniformis</name>
    <dbReference type="NCBI Taxonomy" id="820"/>
    <lineage>
        <taxon>Bacteria</taxon>
        <taxon>Pseudomonadati</taxon>
        <taxon>Bacteroidota</taxon>
        <taxon>Bacteroidia</taxon>
        <taxon>Bacteroidales</taxon>
        <taxon>Bacteroidaceae</taxon>
        <taxon>Bacteroides</taxon>
    </lineage>
</organism>
<dbReference type="InterPro" id="IPR045724">
    <property type="entry name" value="DUF6078"/>
</dbReference>
<dbReference type="EMBL" id="WCTL01000015">
    <property type="protein sequence ID" value="KAB4233871.1"/>
    <property type="molecule type" value="Genomic_DNA"/>
</dbReference>
<evidence type="ECO:0000313" key="1">
    <source>
        <dbReference type="EMBL" id="KAB4209082.1"/>
    </source>
</evidence>
<dbReference type="RefSeq" id="WP_005833529.1">
    <property type="nucleotide sequence ID" value="NZ_JADNJE010000018.1"/>
</dbReference>
<dbReference type="Proteomes" id="UP000462376">
    <property type="component" value="Unassembled WGS sequence"/>
</dbReference>
<dbReference type="Proteomes" id="UP000284514">
    <property type="component" value="Unassembled WGS sequence"/>
</dbReference>
<accession>A0A139JXA5</accession>
<dbReference type="STRING" id="820.ERS852554_03129"/>
<name>A0A139JXA5_BACUN</name>
<reference evidence="3 4" key="1">
    <citation type="submission" date="2018-08" db="EMBL/GenBank/DDBJ databases">
        <title>A genome reference for cultivated species of the human gut microbiota.</title>
        <authorList>
            <person name="Zou Y."/>
            <person name="Xue W."/>
            <person name="Luo G."/>
        </authorList>
    </citation>
    <scope>NUCLEOTIDE SEQUENCE [LARGE SCALE GENOMIC DNA]</scope>
    <source>
        <strain evidence="3 4">AM34-25</strain>
    </source>
</reference>
<evidence type="ECO:0000313" key="3">
    <source>
        <dbReference type="EMBL" id="RHC73086.1"/>
    </source>
</evidence>
<dbReference type="EMBL" id="WCTR01000019">
    <property type="protein sequence ID" value="KAB4209082.1"/>
    <property type="molecule type" value="Genomic_DNA"/>
</dbReference>